<keyword evidence="9" id="KW-0443">Lipid metabolism</keyword>
<dbReference type="GO" id="GO:0070403">
    <property type="term" value="F:NAD+ binding"/>
    <property type="evidence" value="ECO:0007669"/>
    <property type="project" value="InterPro"/>
</dbReference>
<keyword evidence="8" id="KW-0520">NAD</keyword>
<evidence type="ECO:0000256" key="14">
    <source>
        <dbReference type="RuleBase" id="RU003707"/>
    </source>
</evidence>
<dbReference type="SUPFAM" id="SSF52096">
    <property type="entry name" value="ClpP/crotonase"/>
    <property type="match status" value="1"/>
</dbReference>
<keyword evidence="11" id="KW-0511">Multifunctional enzyme</keyword>
<dbReference type="GO" id="GO:0016509">
    <property type="term" value="F:long-chain (3S)-3-hydroxyacyl-CoA dehydrogenase (NAD+) activity"/>
    <property type="evidence" value="ECO:0007669"/>
    <property type="project" value="TreeGrafter"/>
</dbReference>
<dbReference type="FunFam" id="3.90.226.10:FF:000011">
    <property type="entry name" value="Fatty acid oxidation complex subunit alpha"/>
    <property type="match status" value="1"/>
</dbReference>
<dbReference type="Pfam" id="PF02737">
    <property type="entry name" value="3HCDH_N"/>
    <property type="match status" value="1"/>
</dbReference>
<evidence type="ECO:0000256" key="2">
    <source>
        <dbReference type="ARBA" id="ARBA00005005"/>
    </source>
</evidence>
<dbReference type="SUPFAM" id="SSF51735">
    <property type="entry name" value="NAD(P)-binding Rossmann-fold domains"/>
    <property type="match status" value="1"/>
</dbReference>
<evidence type="ECO:0000256" key="9">
    <source>
        <dbReference type="ARBA" id="ARBA00023098"/>
    </source>
</evidence>
<evidence type="ECO:0000256" key="7">
    <source>
        <dbReference type="ARBA" id="ARBA00023002"/>
    </source>
</evidence>
<dbReference type="InterPro" id="IPR050136">
    <property type="entry name" value="FA_oxidation_alpha_subunit"/>
</dbReference>
<comment type="catalytic activity">
    <reaction evidence="13">
        <text>(3S)-hydroxydecanoyl-CoA + NAD(+) = 3-oxodecanoyl-CoA + NADH + H(+)</text>
        <dbReference type="Rhea" id="RHEA:31187"/>
        <dbReference type="ChEBI" id="CHEBI:15378"/>
        <dbReference type="ChEBI" id="CHEBI:57540"/>
        <dbReference type="ChEBI" id="CHEBI:57945"/>
        <dbReference type="ChEBI" id="CHEBI:62548"/>
        <dbReference type="ChEBI" id="CHEBI:62616"/>
    </reaction>
    <physiologicalReaction direction="left-to-right" evidence="13">
        <dbReference type="Rhea" id="RHEA:31188"/>
    </physiologicalReaction>
</comment>
<dbReference type="Gene3D" id="1.10.1040.50">
    <property type="match status" value="1"/>
</dbReference>
<dbReference type="Proteomes" id="UP000078046">
    <property type="component" value="Unassembled WGS sequence"/>
</dbReference>
<dbReference type="PANTHER" id="PTHR43612:SF3">
    <property type="entry name" value="TRIFUNCTIONAL ENZYME SUBUNIT ALPHA, MITOCHONDRIAL"/>
    <property type="match status" value="1"/>
</dbReference>
<dbReference type="Pfam" id="PF00725">
    <property type="entry name" value="3HCDH"/>
    <property type="match status" value="1"/>
</dbReference>
<dbReference type="AlphaFoldDB" id="A0A177B7A3"/>
<dbReference type="Gene3D" id="3.90.226.10">
    <property type="entry name" value="2-enoyl-CoA Hydratase, Chain A, domain 1"/>
    <property type="match status" value="1"/>
</dbReference>
<evidence type="ECO:0000256" key="12">
    <source>
        <dbReference type="ARBA" id="ARBA00047613"/>
    </source>
</evidence>
<evidence type="ECO:0000256" key="1">
    <source>
        <dbReference type="ARBA" id="ARBA00000469"/>
    </source>
</evidence>
<comment type="catalytic activity">
    <reaction evidence="12">
        <text>(3S)-hydroxyhexadecanoyl-CoA + NAD(+) = 3-oxohexadecanoyl-CoA + NADH + H(+)</text>
        <dbReference type="Rhea" id="RHEA:31159"/>
        <dbReference type="ChEBI" id="CHEBI:15378"/>
        <dbReference type="ChEBI" id="CHEBI:57349"/>
        <dbReference type="ChEBI" id="CHEBI:57540"/>
        <dbReference type="ChEBI" id="CHEBI:57945"/>
        <dbReference type="ChEBI" id="CHEBI:62613"/>
    </reaction>
    <physiologicalReaction direction="left-to-right" evidence="12">
        <dbReference type="Rhea" id="RHEA:31160"/>
    </physiologicalReaction>
</comment>
<evidence type="ECO:0000256" key="8">
    <source>
        <dbReference type="ARBA" id="ARBA00023027"/>
    </source>
</evidence>
<accession>A0A177B7A3</accession>
<evidence type="ECO:0000256" key="13">
    <source>
        <dbReference type="ARBA" id="ARBA00048361"/>
    </source>
</evidence>
<name>A0A177B7A3_9BILA</name>
<keyword evidence="7" id="KW-0560">Oxidoreductase</keyword>
<protein>
    <recommendedName>
        <fullName evidence="5">enoyl-CoA hydratase</fullName>
        <ecNumber evidence="5">4.2.1.17</ecNumber>
    </recommendedName>
</protein>
<dbReference type="InterPro" id="IPR006176">
    <property type="entry name" value="3-OHacyl-CoA_DH_NAD-bd"/>
</dbReference>
<reference evidence="17 18" key="1">
    <citation type="submission" date="2016-04" db="EMBL/GenBank/DDBJ databases">
        <title>The genome of Intoshia linei affirms orthonectids as highly simplified spiralians.</title>
        <authorList>
            <person name="Mikhailov K.V."/>
            <person name="Slusarev G.S."/>
            <person name="Nikitin M.A."/>
            <person name="Logacheva M.D."/>
            <person name="Penin A."/>
            <person name="Aleoshin V."/>
            <person name="Panchin Y.V."/>
        </authorList>
    </citation>
    <scope>NUCLEOTIDE SEQUENCE [LARGE SCALE GENOMIC DNA]</scope>
    <source>
        <strain evidence="17">Intl2013</strain>
        <tissue evidence="17">Whole animal</tissue>
    </source>
</reference>
<dbReference type="EC" id="4.2.1.17" evidence="5"/>
<dbReference type="Pfam" id="PF00378">
    <property type="entry name" value="ECH_1"/>
    <property type="match status" value="1"/>
</dbReference>
<dbReference type="SUPFAM" id="SSF48179">
    <property type="entry name" value="6-phosphogluconate dehydrogenase C-terminal domain-like"/>
    <property type="match status" value="2"/>
</dbReference>
<comment type="catalytic activity">
    <reaction evidence="1">
        <text>(3S)-hydroxyhexadecanoyl-CoA = (2E)-hexadecenoyl-CoA + H2O</text>
        <dbReference type="Rhea" id="RHEA:31163"/>
        <dbReference type="ChEBI" id="CHEBI:15377"/>
        <dbReference type="ChEBI" id="CHEBI:61526"/>
        <dbReference type="ChEBI" id="CHEBI:62613"/>
    </reaction>
    <physiologicalReaction direction="right-to-left" evidence="1">
        <dbReference type="Rhea" id="RHEA:31165"/>
    </physiologicalReaction>
</comment>
<evidence type="ECO:0000256" key="6">
    <source>
        <dbReference type="ARBA" id="ARBA00022832"/>
    </source>
</evidence>
<evidence type="ECO:0000256" key="4">
    <source>
        <dbReference type="ARBA" id="ARBA00008750"/>
    </source>
</evidence>
<evidence type="ECO:0000256" key="11">
    <source>
        <dbReference type="ARBA" id="ARBA00023268"/>
    </source>
</evidence>
<comment type="similarity">
    <text evidence="3">In the central section; belongs to the 3-hydroxyacyl-CoA dehydrogenase family.</text>
</comment>
<comment type="pathway">
    <text evidence="2">Lipid metabolism; fatty acid beta-oxidation.</text>
</comment>
<dbReference type="InterPro" id="IPR029045">
    <property type="entry name" value="ClpP/crotonase-like_dom_sf"/>
</dbReference>
<dbReference type="GO" id="GO:0004300">
    <property type="term" value="F:enoyl-CoA hydratase activity"/>
    <property type="evidence" value="ECO:0007669"/>
    <property type="project" value="UniProtKB-EC"/>
</dbReference>
<evidence type="ECO:0000256" key="10">
    <source>
        <dbReference type="ARBA" id="ARBA00023239"/>
    </source>
</evidence>
<organism evidence="17 18">
    <name type="scientific">Intoshia linei</name>
    <dbReference type="NCBI Taxonomy" id="1819745"/>
    <lineage>
        <taxon>Eukaryota</taxon>
        <taxon>Metazoa</taxon>
        <taxon>Spiralia</taxon>
        <taxon>Lophotrochozoa</taxon>
        <taxon>Mesozoa</taxon>
        <taxon>Orthonectida</taxon>
        <taxon>Rhopaluridae</taxon>
        <taxon>Intoshia</taxon>
    </lineage>
</organism>
<proteinExistence type="inferred from homology"/>
<evidence type="ECO:0000259" key="16">
    <source>
        <dbReference type="Pfam" id="PF02737"/>
    </source>
</evidence>
<dbReference type="UniPathway" id="UPA00659"/>
<dbReference type="InterPro" id="IPR036291">
    <property type="entry name" value="NAD(P)-bd_dom_sf"/>
</dbReference>
<feature type="domain" description="3-hydroxyacyl-CoA dehydrogenase C-terminal" evidence="15">
    <location>
        <begin position="546"/>
        <end position="643"/>
    </location>
</feature>
<comment type="similarity">
    <text evidence="14">Belongs to the enoyl-CoA hydratase/isomerase family.</text>
</comment>
<evidence type="ECO:0000256" key="5">
    <source>
        <dbReference type="ARBA" id="ARBA00012076"/>
    </source>
</evidence>
<dbReference type="Gene3D" id="3.40.50.720">
    <property type="entry name" value="NAD(P)-binding Rossmann-like Domain"/>
    <property type="match status" value="1"/>
</dbReference>
<keyword evidence="10" id="KW-0456">Lyase</keyword>
<dbReference type="CDD" id="cd06558">
    <property type="entry name" value="crotonase-like"/>
    <property type="match status" value="1"/>
</dbReference>
<dbReference type="PROSITE" id="PS00166">
    <property type="entry name" value="ENOYL_COA_HYDRATASE"/>
    <property type="match status" value="1"/>
</dbReference>
<gene>
    <name evidence="17" type="ORF">A3Q56_02073</name>
</gene>
<evidence type="ECO:0000313" key="18">
    <source>
        <dbReference type="Proteomes" id="UP000078046"/>
    </source>
</evidence>
<dbReference type="GO" id="GO:0006635">
    <property type="term" value="P:fatty acid beta-oxidation"/>
    <property type="evidence" value="ECO:0007669"/>
    <property type="project" value="UniProtKB-UniPathway"/>
</dbReference>
<keyword evidence="18" id="KW-1185">Reference proteome</keyword>
<dbReference type="EMBL" id="LWCA01000179">
    <property type="protein sequence ID" value="OAF70177.1"/>
    <property type="molecule type" value="Genomic_DNA"/>
</dbReference>
<comment type="similarity">
    <text evidence="4">In the N-terminal section; belongs to the enoyl-CoA hydratase/isomerase family.</text>
</comment>
<keyword evidence="6" id="KW-0276">Fatty acid metabolism</keyword>
<dbReference type="InterPro" id="IPR008927">
    <property type="entry name" value="6-PGluconate_DH-like_C_sf"/>
</dbReference>
<dbReference type="GO" id="GO:0016507">
    <property type="term" value="C:mitochondrial fatty acid beta-oxidation multienzyme complex"/>
    <property type="evidence" value="ECO:0007669"/>
    <property type="project" value="TreeGrafter"/>
</dbReference>
<evidence type="ECO:0000256" key="3">
    <source>
        <dbReference type="ARBA" id="ARBA00007005"/>
    </source>
</evidence>
<comment type="caution">
    <text evidence="17">The sequence shown here is derived from an EMBL/GenBank/DDBJ whole genome shotgun (WGS) entry which is preliminary data.</text>
</comment>
<sequence length="773" mass="86054">MFNLIRRASCSKYQVVKLSNWQKLGFRFNSNKLFSTNIEPKYSITNRIAVVNLNTRNNKVNVINKAMINHFDQIIDEITNDSNVDGVLFISTKKDSFIAGADVNMITDCGTVKDATALAKEGQRIMAKIESSTKPIVAAISGTCLGGGFEFALSCHYRIATDTPSTVFGFPEILLGLLPGSGGTQRSIQLAPLTDAIDLMMTGRRINAKKAKKLGLVNQVVSKLGPGVNYDSSKETMAYLRQIGLEKVEELVKNKDKKIPKRKPSWFEYILDGAIKYDYVRNLMLDRIRKQVLKKTNGLYPAPLKIIEVIKETIQKGAGNCYDFEAEKFGELVVTNESKSLISLFNGQTICKKNKFTIDEKLSPEIGILGGGLMGSGIAYVSMNKGMNVTLKDVNTPALHRASKNISKLVNGLVKRRKISKFEGEKFQSRLNLTTNYRDFSKTKFIIEAVFEDLKLKHAVIQDLEKVVGTDTIIATNTSALPISEISKASKRPENIIGMHYFSPVDKMQLVEIISTSKTSDRAKALTNKLALNQGKIVINVRDAPGFFTTRALIPNVIELTNMALEGMSFNRIEKLTKKLGLPIGGLTLIDEVGIDVIHHIVPNVSKNFQLRMSDSQNCINVLRDMEKSNLLGRKSGKGYFVYSKDKSSARQECTETKDIIKKYSHPNPNSLLNLSETDMFNVGMKRIMFRLVNECVACLEENIISSPVEGDIGAVFGIGFPPFHGGPFRYVDVYGAKKLVDEMNQIADKYGSVFLPNQLLVDYANQNKKFYQ</sequence>
<dbReference type="OrthoDB" id="10004768at2759"/>
<dbReference type="InterPro" id="IPR006108">
    <property type="entry name" value="3HC_DH_C"/>
</dbReference>
<feature type="domain" description="3-hydroxyacyl-CoA dehydrogenase NAD binding" evidence="16">
    <location>
        <begin position="366"/>
        <end position="543"/>
    </location>
</feature>
<dbReference type="PANTHER" id="PTHR43612">
    <property type="entry name" value="TRIFUNCTIONAL ENZYME SUBUNIT ALPHA"/>
    <property type="match status" value="1"/>
</dbReference>
<evidence type="ECO:0000259" key="15">
    <source>
        <dbReference type="Pfam" id="PF00725"/>
    </source>
</evidence>
<dbReference type="FunFam" id="3.40.50.720:FF:000009">
    <property type="entry name" value="Fatty oxidation complex, alpha subunit"/>
    <property type="match status" value="1"/>
</dbReference>
<dbReference type="InterPro" id="IPR001753">
    <property type="entry name" value="Enoyl-CoA_hydra/iso"/>
</dbReference>
<evidence type="ECO:0000313" key="17">
    <source>
        <dbReference type="EMBL" id="OAF70177.1"/>
    </source>
</evidence>
<dbReference type="InterPro" id="IPR018376">
    <property type="entry name" value="Enoyl-CoA_hyd/isom_CS"/>
</dbReference>